<proteinExistence type="inferred from homology"/>
<gene>
    <name evidence="6" type="ORF">SAMN04488047_12123</name>
</gene>
<dbReference type="STRING" id="441119.SAMN04488047_12123"/>
<organism evidence="6 7">
    <name type="scientific">Tranquillimonas alkanivorans</name>
    <dbReference type="NCBI Taxonomy" id="441119"/>
    <lineage>
        <taxon>Bacteria</taxon>
        <taxon>Pseudomonadati</taxon>
        <taxon>Pseudomonadota</taxon>
        <taxon>Alphaproteobacteria</taxon>
        <taxon>Rhodobacterales</taxon>
        <taxon>Roseobacteraceae</taxon>
        <taxon>Tranquillimonas</taxon>
    </lineage>
</organism>
<keyword evidence="2" id="KW-0805">Transcription regulation</keyword>
<dbReference type="Proteomes" id="UP000199356">
    <property type="component" value="Unassembled WGS sequence"/>
</dbReference>
<dbReference type="OrthoDB" id="9811588at2"/>
<dbReference type="PROSITE" id="PS50931">
    <property type="entry name" value="HTH_LYSR"/>
    <property type="match status" value="1"/>
</dbReference>
<reference evidence="6 7" key="1">
    <citation type="submission" date="2016-10" db="EMBL/GenBank/DDBJ databases">
        <authorList>
            <person name="de Groot N.N."/>
        </authorList>
    </citation>
    <scope>NUCLEOTIDE SEQUENCE [LARGE SCALE GENOMIC DNA]</scope>
    <source>
        <strain evidence="6 7">DSM 19547</strain>
    </source>
</reference>
<evidence type="ECO:0000256" key="1">
    <source>
        <dbReference type="ARBA" id="ARBA00009437"/>
    </source>
</evidence>
<evidence type="ECO:0000256" key="4">
    <source>
        <dbReference type="ARBA" id="ARBA00023163"/>
    </source>
</evidence>
<feature type="domain" description="HTH lysR-type" evidence="5">
    <location>
        <begin position="1"/>
        <end position="58"/>
    </location>
</feature>
<dbReference type="GO" id="GO:0003677">
    <property type="term" value="F:DNA binding"/>
    <property type="evidence" value="ECO:0007669"/>
    <property type="project" value="UniProtKB-KW"/>
</dbReference>
<dbReference type="PANTHER" id="PTHR30346:SF28">
    <property type="entry name" value="HTH-TYPE TRANSCRIPTIONAL REGULATOR CYNR"/>
    <property type="match status" value="1"/>
</dbReference>
<evidence type="ECO:0000256" key="2">
    <source>
        <dbReference type="ARBA" id="ARBA00023015"/>
    </source>
</evidence>
<dbReference type="EMBL" id="FOXA01000021">
    <property type="protein sequence ID" value="SFP95402.1"/>
    <property type="molecule type" value="Genomic_DNA"/>
</dbReference>
<dbReference type="PANTHER" id="PTHR30346">
    <property type="entry name" value="TRANSCRIPTIONAL DUAL REGULATOR HCAR-RELATED"/>
    <property type="match status" value="1"/>
</dbReference>
<evidence type="ECO:0000313" key="7">
    <source>
        <dbReference type="Proteomes" id="UP000199356"/>
    </source>
</evidence>
<keyword evidence="7" id="KW-1185">Reference proteome</keyword>
<sequence length="293" mass="31967">METKNLETLRAVAQQGSLAGAAQVLNVTANAVAQRIRVLETELGVPLLARAGRKVRPTRAGHAVLERLPGILRDVRDLHAAAAGGEIAGELKIGAIATALTGLLPEVLEHLARDHPGLRLHLEPGTSSELYERTRDGALDAAAIVEPEFDLPKLLSFRLWRREPLILLVPEAEGREDPLMILRTEPVIIYDRGQWGGRLAARWLEQQRMPLQTLFELDALDTIAVLVGRGLGVSVVPEWAGPRPEGVRLRSLPLPDPAPERRIGMIYPRNGARTHLVDVLLNAAEASLSTSDR</sequence>
<evidence type="ECO:0000313" key="6">
    <source>
        <dbReference type="EMBL" id="SFP95402.1"/>
    </source>
</evidence>
<accession>A0A1I5UJH5</accession>
<dbReference type="InterPro" id="IPR005119">
    <property type="entry name" value="LysR_subst-bd"/>
</dbReference>
<name>A0A1I5UJH5_9RHOB</name>
<dbReference type="InterPro" id="IPR036388">
    <property type="entry name" value="WH-like_DNA-bd_sf"/>
</dbReference>
<keyword evidence="4" id="KW-0804">Transcription</keyword>
<keyword evidence="3 6" id="KW-0238">DNA-binding</keyword>
<dbReference type="InterPro" id="IPR000847">
    <property type="entry name" value="LysR_HTH_N"/>
</dbReference>
<evidence type="ECO:0000256" key="3">
    <source>
        <dbReference type="ARBA" id="ARBA00023125"/>
    </source>
</evidence>
<dbReference type="Pfam" id="PF00126">
    <property type="entry name" value="HTH_1"/>
    <property type="match status" value="1"/>
</dbReference>
<dbReference type="RefSeq" id="WP_093424723.1">
    <property type="nucleotide sequence ID" value="NZ_FOXA01000021.1"/>
</dbReference>
<dbReference type="GO" id="GO:0032993">
    <property type="term" value="C:protein-DNA complex"/>
    <property type="evidence" value="ECO:0007669"/>
    <property type="project" value="TreeGrafter"/>
</dbReference>
<dbReference type="InterPro" id="IPR036390">
    <property type="entry name" value="WH_DNA-bd_sf"/>
</dbReference>
<comment type="similarity">
    <text evidence="1">Belongs to the LysR transcriptional regulatory family.</text>
</comment>
<dbReference type="AlphaFoldDB" id="A0A1I5UJH5"/>
<dbReference type="SUPFAM" id="SSF53850">
    <property type="entry name" value="Periplasmic binding protein-like II"/>
    <property type="match status" value="1"/>
</dbReference>
<dbReference type="GO" id="GO:0003700">
    <property type="term" value="F:DNA-binding transcription factor activity"/>
    <property type="evidence" value="ECO:0007669"/>
    <property type="project" value="InterPro"/>
</dbReference>
<dbReference type="Gene3D" id="1.10.10.10">
    <property type="entry name" value="Winged helix-like DNA-binding domain superfamily/Winged helix DNA-binding domain"/>
    <property type="match status" value="1"/>
</dbReference>
<protein>
    <submittedName>
        <fullName evidence="6">DNA-binding transcriptional regulator, LysR family</fullName>
    </submittedName>
</protein>
<evidence type="ECO:0000259" key="5">
    <source>
        <dbReference type="PROSITE" id="PS50931"/>
    </source>
</evidence>
<dbReference type="Pfam" id="PF03466">
    <property type="entry name" value="LysR_substrate"/>
    <property type="match status" value="1"/>
</dbReference>
<dbReference type="SUPFAM" id="SSF46785">
    <property type="entry name" value="Winged helix' DNA-binding domain"/>
    <property type="match status" value="1"/>
</dbReference>
<dbReference type="Gene3D" id="3.40.190.10">
    <property type="entry name" value="Periplasmic binding protein-like II"/>
    <property type="match status" value="2"/>
</dbReference>